<dbReference type="eggNOG" id="ENOG502QR98">
    <property type="taxonomic scope" value="Eukaryota"/>
</dbReference>
<dbReference type="InterPro" id="IPR013788">
    <property type="entry name" value="Hemocyanin/hexamerin"/>
</dbReference>
<dbReference type="OrthoDB" id="7419495at2759"/>
<dbReference type="EMBL" id="CH963847">
    <property type="protein sequence ID" value="EDW72702.2"/>
    <property type="molecule type" value="Genomic_DNA"/>
</dbReference>
<gene>
    <name evidence="3" type="primary">Dwil\GK17041</name>
    <name evidence="3" type="ORF">Dwil_GK17041</name>
</gene>
<keyword evidence="4" id="KW-1185">Reference proteome</keyword>
<dbReference type="SUPFAM" id="SSF48050">
    <property type="entry name" value="Hemocyanin, N-terminal domain"/>
    <property type="match status" value="1"/>
</dbReference>
<dbReference type="AlphaFoldDB" id="B4MKJ6"/>
<evidence type="ECO:0000313" key="4">
    <source>
        <dbReference type="Proteomes" id="UP000007798"/>
    </source>
</evidence>
<dbReference type="PANTHER" id="PTHR11511">
    <property type="entry name" value="LARVAL STORAGE PROTEIN/PHENOLOXIDASE"/>
    <property type="match status" value="1"/>
</dbReference>
<evidence type="ECO:0000313" key="3">
    <source>
        <dbReference type="EMBL" id="EDW72702.2"/>
    </source>
</evidence>
<sequence>MTCHATNQYQLRMQQLLLFVVISCLLACSQSGWNVRPRWWATPTQANGSNIDVVTMEWQMRQRFLLDLLLQVHKPLLQGQLFELGSQLKEEPSDYQEGTWPLLSDFIAMVHQQEMPRPFSIFSQLDAKVPKQLSGVYRFLVFARDWTIFKHNACYARIYFHPVLFVNALQMAIKEREDCKMMRLPAPYEILPQLYFERDIILAAQLTSWQQLAPVKISTKRTWKEILASFMGYTQSTLKDSESELLPAEPIVIEAKKEMAHLGLDVDLNAHWNLIINQLLMDQQDETNEDNTIIDGDRMMAFRGPSDEQLYKDKIRRRMGNEAKSSQNFIYNLQQIVRLLEWKDLVTNQRSMDIIQPRLITTGGKPYRATNISLEQIRSLMHLELDNLNKLIENELNVSSDTPSLIAHRIIAENYRQLCENMSRALNDNRLDQPNMFSMGTSNLRDPIYRSLLYRLDQLINVYTKPLTRVFNMDIKINQLSVSRLETFEEVFNTDLINLMDQQLLQTQRNNLQMLQRRLIASQRRLNHRSFNISYE</sequence>
<organism evidence="3 4">
    <name type="scientific">Drosophila willistoni</name>
    <name type="common">Fruit fly</name>
    <dbReference type="NCBI Taxonomy" id="7260"/>
    <lineage>
        <taxon>Eukaryota</taxon>
        <taxon>Metazoa</taxon>
        <taxon>Ecdysozoa</taxon>
        <taxon>Arthropoda</taxon>
        <taxon>Hexapoda</taxon>
        <taxon>Insecta</taxon>
        <taxon>Pterygota</taxon>
        <taxon>Neoptera</taxon>
        <taxon>Endopterygota</taxon>
        <taxon>Diptera</taxon>
        <taxon>Brachycera</taxon>
        <taxon>Muscomorpha</taxon>
        <taxon>Ephydroidea</taxon>
        <taxon>Drosophilidae</taxon>
        <taxon>Drosophila</taxon>
        <taxon>Sophophora</taxon>
    </lineage>
</organism>
<dbReference type="HOGENOM" id="CLU_691295_0_0_1"/>
<feature type="signal peptide" evidence="1">
    <location>
        <begin position="1"/>
        <end position="31"/>
    </location>
</feature>
<evidence type="ECO:0000259" key="2">
    <source>
        <dbReference type="Pfam" id="PF03722"/>
    </source>
</evidence>
<name>B4MKJ6_DROWI</name>
<feature type="chain" id="PRO_5006457906" description="Hemocyanin N-terminal domain-containing protein" evidence="1">
    <location>
        <begin position="32"/>
        <end position="536"/>
    </location>
</feature>
<dbReference type="STRING" id="7260.B4MKJ6"/>
<dbReference type="InterPro" id="IPR036697">
    <property type="entry name" value="Hemocyanin_N_sf"/>
</dbReference>
<proteinExistence type="predicted"/>
<keyword evidence="1" id="KW-0732">Signal</keyword>
<dbReference type="Pfam" id="PF03722">
    <property type="entry name" value="Hemocyanin_N"/>
    <property type="match status" value="1"/>
</dbReference>
<reference evidence="3 4" key="1">
    <citation type="journal article" date="2007" name="Nature">
        <title>Evolution of genes and genomes on the Drosophila phylogeny.</title>
        <authorList>
            <consortium name="Drosophila 12 Genomes Consortium"/>
            <person name="Clark A.G."/>
            <person name="Eisen M.B."/>
            <person name="Smith D.R."/>
            <person name="Bergman C.M."/>
            <person name="Oliver B."/>
            <person name="Markow T.A."/>
            <person name="Kaufman T.C."/>
            <person name="Kellis M."/>
            <person name="Gelbart W."/>
            <person name="Iyer V.N."/>
            <person name="Pollard D.A."/>
            <person name="Sackton T.B."/>
            <person name="Larracuente A.M."/>
            <person name="Singh N.D."/>
            <person name="Abad J.P."/>
            <person name="Abt D.N."/>
            <person name="Adryan B."/>
            <person name="Aguade M."/>
            <person name="Akashi H."/>
            <person name="Anderson W.W."/>
            <person name="Aquadro C.F."/>
            <person name="Ardell D.H."/>
            <person name="Arguello R."/>
            <person name="Artieri C.G."/>
            <person name="Barbash D.A."/>
            <person name="Barker D."/>
            <person name="Barsanti P."/>
            <person name="Batterham P."/>
            <person name="Batzoglou S."/>
            <person name="Begun D."/>
            <person name="Bhutkar A."/>
            <person name="Blanco E."/>
            <person name="Bosak S.A."/>
            <person name="Bradley R.K."/>
            <person name="Brand A.D."/>
            <person name="Brent M.R."/>
            <person name="Brooks A.N."/>
            <person name="Brown R.H."/>
            <person name="Butlin R.K."/>
            <person name="Caggese C."/>
            <person name="Calvi B.R."/>
            <person name="Bernardo de Carvalho A."/>
            <person name="Caspi A."/>
            <person name="Castrezana S."/>
            <person name="Celniker S.E."/>
            <person name="Chang J.L."/>
            <person name="Chapple C."/>
            <person name="Chatterji S."/>
            <person name="Chinwalla A."/>
            <person name="Civetta A."/>
            <person name="Clifton S.W."/>
            <person name="Comeron J.M."/>
            <person name="Costello J.C."/>
            <person name="Coyne J.A."/>
            <person name="Daub J."/>
            <person name="David R.G."/>
            <person name="Delcher A.L."/>
            <person name="Delehaunty K."/>
            <person name="Do C.B."/>
            <person name="Ebling H."/>
            <person name="Edwards K."/>
            <person name="Eickbush T."/>
            <person name="Evans J.D."/>
            <person name="Filipski A."/>
            <person name="Findeiss S."/>
            <person name="Freyhult E."/>
            <person name="Fulton L."/>
            <person name="Fulton R."/>
            <person name="Garcia A.C."/>
            <person name="Gardiner A."/>
            <person name="Garfield D.A."/>
            <person name="Garvin B.E."/>
            <person name="Gibson G."/>
            <person name="Gilbert D."/>
            <person name="Gnerre S."/>
            <person name="Godfrey J."/>
            <person name="Good R."/>
            <person name="Gotea V."/>
            <person name="Gravely B."/>
            <person name="Greenberg A.J."/>
            <person name="Griffiths-Jones S."/>
            <person name="Gross S."/>
            <person name="Guigo R."/>
            <person name="Gustafson E.A."/>
            <person name="Haerty W."/>
            <person name="Hahn M.W."/>
            <person name="Halligan D.L."/>
            <person name="Halpern A.L."/>
            <person name="Halter G.M."/>
            <person name="Han M.V."/>
            <person name="Heger A."/>
            <person name="Hillier L."/>
            <person name="Hinrichs A.S."/>
            <person name="Holmes I."/>
            <person name="Hoskins R.A."/>
            <person name="Hubisz M.J."/>
            <person name="Hultmark D."/>
            <person name="Huntley M.A."/>
            <person name="Jaffe D.B."/>
            <person name="Jagadeeshan S."/>
            <person name="Jeck W.R."/>
            <person name="Johnson J."/>
            <person name="Jones C.D."/>
            <person name="Jordan W.C."/>
            <person name="Karpen G.H."/>
            <person name="Kataoka E."/>
            <person name="Keightley P.D."/>
            <person name="Kheradpour P."/>
            <person name="Kirkness E.F."/>
            <person name="Koerich L.B."/>
            <person name="Kristiansen K."/>
            <person name="Kudrna D."/>
            <person name="Kulathinal R.J."/>
            <person name="Kumar S."/>
            <person name="Kwok R."/>
            <person name="Lander E."/>
            <person name="Langley C.H."/>
            <person name="Lapoint R."/>
            <person name="Lazzaro B.P."/>
            <person name="Lee S.J."/>
            <person name="Levesque L."/>
            <person name="Li R."/>
            <person name="Lin C.F."/>
            <person name="Lin M.F."/>
            <person name="Lindblad-Toh K."/>
            <person name="Llopart A."/>
            <person name="Long M."/>
            <person name="Low L."/>
            <person name="Lozovsky E."/>
            <person name="Lu J."/>
            <person name="Luo M."/>
            <person name="Machado C.A."/>
            <person name="Makalowski W."/>
            <person name="Marzo M."/>
            <person name="Matsuda M."/>
            <person name="Matzkin L."/>
            <person name="McAllister B."/>
            <person name="McBride C.S."/>
            <person name="McKernan B."/>
            <person name="McKernan K."/>
            <person name="Mendez-Lago M."/>
            <person name="Minx P."/>
            <person name="Mollenhauer M.U."/>
            <person name="Montooth K."/>
            <person name="Mount S.M."/>
            <person name="Mu X."/>
            <person name="Myers E."/>
            <person name="Negre B."/>
            <person name="Newfeld S."/>
            <person name="Nielsen R."/>
            <person name="Noor M.A."/>
            <person name="O'Grady P."/>
            <person name="Pachter L."/>
            <person name="Papaceit M."/>
            <person name="Parisi M.J."/>
            <person name="Parisi M."/>
            <person name="Parts L."/>
            <person name="Pedersen J.S."/>
            <person name="Pesole G."/>
            <person name="Phillippy A.M."/>
            <person name="Ponting C.P."/>
            <person name="Pop M."/>
            <person name="Porcelli D."/>
            <person name="Powell J.R."/>
            <person name="Prohaska S."/>
            <person name="Pruitt K."/>
            <person name="Puig M."/>
            <person name="Quesneville H."/>
            <person name="Ram K.R."/>
            <person name="Rand D."/>
            <person name="Rasmussen M.D."/>
            <person name="Reed L.K."/>
            <person name="Reenan R."/>
            <person name="Reily A."/>
            <person name="Remington K.A."/>
            <person name="Rieger T.T."/>
            <person name="Ritchie M.G."/>
            <person name="Robin C."/>
            <person name="Rogers Y.H."/>
            <person name="Rohde C."/>
            <person name="Rozas J."/>
            <person name="Rubenfield M.J."/>
            <person name="Ruiz A."/>
            <person name="Russo S."/>
            <person name="Salzberg S.L."/>
            <person name="Sanchez-Gracia A."/>
            <person name="Saranga D.J."/>
            <person name="Sato H."/>
            <person name="Schaeffer S.W."/>
            <person name="Schatz M.C."/>
            <person name="Schlenke T."/>
            <person name="Schwartz R."/>
            <person name="Segarra C."/>
            <person name="Singh R.S."/>
            <person name="Sirot L."/>
            <person name="Sirota M."/>
            <person name="Sisneros N.B."/>
            <person name="Smith C.D."/>
            <person name="Smith T.F."/>
            <person name="Spieth J."/>
            <person name="Stage D.E."/>
            <person name="Stark A."/>
            <person name="Stephan W."/>
            <person name="Strausberg R.L."/>
            <person name="Strempel S."/>
            <person name="Sturgill D."/>
            <person name="Sutton G."/>
            <person name="Sutton G.G."/>
            <person name="Tao W."/>
            <person name="Teichmann S."/>
            <person name="Tobari Y.N."/>
            <person name="Tomimura Y."/>
            <person name="Tsolas J.M."/>
            <person name="Valente V.L."/>
            <person name="Venter E."/>
            <person name="Venter J.C."/>
            <person name="Vicario S."/>
            <person name="Vieira F.G."/>
            <person name="Vilella A.J."/>
            <person name="Villasante A."/>
            <person name="Walenz B."/>
            <person name="Wang J."/>
            <person name="Wasserman M."/>
            <person name="Watts T."/>
            <person name="Wilson D."/>
            <person name="Wilson R.K."/>
            <person name="Wing R.A."/>
            <person name="Wolfner M.F."/>
            <person name="Wong A."/>
            <person name="Wong G.K."/>
            <person name="Wu C.I."/>
            <person name="Wu G."/>
            <person name="Yamamoto D."/>
            <person name="Yang H.P."/>
            <person name="Yang S.P."/>
            <person name="Yorke J.A."/>
            <person name="Yoshida K."/>
            <person name="Zdobnov E."/>
            <person name="Zhang P."/>
            <person name="Zhang Y."/>
            <person name="Zimin A.V."/>
            <person name="Baldwin J."/>
            <person name="Abdouelleil A."/>
            <person name="Abdulkadir J."/>
            <person name="Abebe A."/>
            <person name="Abera B."/>
            <person name="Abreu J."/>
            <person name="Acer S.C."/>
            <person name="Aftuck L."/>
            <person name="Alexander A."/>
            <person name="An P."/>
            <person name="Anderson E."/>
            <person name="Anderson S."/>
            <person name="Arachi H."/>
            <person name="Azer M."/>
            <person name="Bachantsang P."/>
            <person name="Barry A."/>
            <person name="Bayul T."/>
            <person name="Berlin A."/>
            <person name="Bessette D."/>
            <person name="Bloom T."/>
            <person name="Blye J."/>
            <person name="Boguslavskiy L."/>
            <person name="Bonnet C."/>
            <person name="Boukhgalter B."/>
            <person name="Bourzgui I."/>
            <person name="Brown A."/>
            <person name="Cahill P."/>
            <person name="Channer S."/>
            <person name="Cheshatsang Y."/>
            <person name="Chuda L."/>
            <person name="Citroen M."/>
            <person name="Collymore A."/>
            <person name="Cooke P."/>
            <person name="Costello M."/>
            <person name="D'Aco K."/>
            <person name="Daza R."/>
            <person name="De Haan G."/>
            <person name="DeGray S."/>
            <person name="DeMaso C."/>
            <person name="Dhargay N."/>
            <person name="Dooley K."/>
            <person name="Dooley E."/>
            <person name="Doricent M."/>
            <person name="Dorje P."/>
            <person name="Dorjee K."/>
            <person name="Dupes A."/>
            <person name="Elong R."/>
            <person name="Falk J."/>
            <person name="Farina A."/>
            <person name="Faro S."/>
            <person name="Ferguson D."/>
            <person name="Fisher S."/>
            <person name="Foley C.D."/>
            <person name="Franke A."/>
            <person name="Friedrich D."/>
            <person name="Gadbois L."/>
            <person name="Gearin G."/>
            <person name="Gearin C.R."/>
            <person name="Giannoukos G."/>
            <person name="Goode T."/>
            <person name="Graham J."/>
            <person name="Grandbois E."/>
            <person name="Grewal S."/>
            <person name="Gyaltsen K."/>
            <person name="Hafez N."/>
            <person name="Hagos B."/>
            <person name="Hall J."/>
            <person name="Henson C."/>
            <person name="Hollinger A."/>
            <person name="Honan T."/>
            <person name="Huard M.D."/>
            <person name="Hughes L."/>
            <person name="Hurhula B."/>
            <person name="Husby M.E."/>
            <person name="Kamat A."/>
            <person name="Kanga B."/>
            <person name="Kashin S."/>
            <person name="Khazanovich D."/>
            <person name="Kisner P."/>
            <person name="Lance K."/>
            <person name="Lara M."/>
            <person name="Lee W."/>
            <person name="Lennon N."/>
            <person name="Letendre F."/>
            <person name="LeVine R."/>
            <person name="Lipovsky A."/>
            <person name="Liu X."/>
            <person name="Liu J."/>
            <person name="Liu S."/>
            <person name="Lokyitsang T."/>
            <person name="Lokyitsang Y."/>
            <person name="Lubonja R."/>
            <person name="Lui A."/>
            <person name="MacDonald P."/>
            <person name="Magnisalis V."/>
            <person name="Maru K."/>
            <person name="Matthews C."/>
            <person name="McCusker W."/>
            <person name="McDonough S."/>
            <person name="Mehta T."/>
            <person name="Meldrim J."/>
            <person name="Meneus L."/>
            <person name="Mihai O."/>
            <person name="Mihalev A."/>
            <person name="Mihova T."/>
            <person name="Mittelman R."/>
            <person name="Mlenga V."/>
            <person name="Montmayeur A."/>
            <person name="Mulrain L."/>
            <person name="Navidi A."/>
            <person name="Naylor J."/>
            <person name="Negash T."/>
            <person name="Nguyen T."/>
            <person name="Nguyen N."/>
            <person name="Nicol R."/>
            <person name="Norbu C."/>
            <person name="Norbu N."/>
            <person name="Novod N."/>
            <person name="O'Neill B."/>
            <person name="Osman S."/>
            <person name="Markiewicz E."/>
            <person name="Oyono O.L."/>
            <person name="Patti C."/>
            <person name="Phunkhang P."/>
            <person name="Pierre F."/>
            <person name="Priest M."/>
            <person name="Raghuraman S."/>
            <person name="Rege F."/>
            <person name="Reyes R."/>
            <person name="Rise C."/>
            <person name="Rogov P."/>
            <person name="Ross K."/>
            <person name="Ryan E."/>
            <person name="Settipalli S."/>
            <person name="Shea T."/>
            <person name="Sherpa N."/>
            <person name="Shi L."/>
            <person name="Shih D."/>
            <person name="Sparrow T."/>
            <person name="Spaulding J."/>
            <person name="Stalker J."/>
            <person name="Stange-Thomann N."/>
            <person name="Stavropoulos S."/>
            <person name="Stone C."/>
            <person name="Strader C."/>
            <person name="Tesfaye S."/>
            <person name="Thomson T."/>
            <person name="Thoulutsang Y."/>
            <person name="Thoulutsang D."/>
            <person name="Topham K."/>
            <person name="Topping I."/>
            <person name="Tsamla T."/>
            <person name="Vassiliev H."/>
            <person name="Vo A."/>
            <person name="Wangchuk T."/>
            <person name="Wangdi T."/>
            <person name="Weiand M."/>
            <person name="Wilkinson J."/>
            <person name="Wilson A."/>
            <person name="Yadav S."/>
            <person name="Young G."/>
            <person name="Yu Q."/>
            <person name="Zembek L."/>
            <person name="Zhong D."/>
            <person name="Zimmer A."/>
            <person name="Zwirko Z."/>
            <person name="Jaffe D.B."/>
            <person name="Alvarez P."/>
            <person name="Brockman W."/>
            <person name="Butler J."/>
            <person name="Chin C."/>
            <person name="Gnerre S."/>
            <person name="Grabherr M."/>
            <person name="Kleber M."/>
            <person name="Mauceli E."/>
            <person name="MacCallum I."/>
        </authorList>
    </citation>
    <scope>NUCLEOTIDE SEQUENCE [LARGE SCALE GENOMIC DNA]</scope>
    <source>
        <strain evidence="4">Tucson 14030-0811.24</strain>
    </source>
</reference>
<protein>
    <recommendedName>
        <fullName evidence="2">Hemocyanin N-terminal domain-containing protein</fullName>
    </recommendedName>
</protein>
<feature type="non-terminal residue" evidence="3">
    <location>
        <position position="536"/>
    </location>
</feature>
<evidence type="ECO:0000256" key="1">
    <source>
        <dbReference type="SAM" id="SignalP"/>
    </source>
</evidence>
<accession>B4MKJ6</accession>
<dbReference type="Proteomes" id="UP000007798">
    <property type="component" value="Unassembled WGS sequence"/>
</dbReference>
<dbReference type="GO" id="GO:0005576">
    <property type="term" value="C:extracellular region"/>
    <property type="evidence" value="ECO:0007669"/>
    <property type="project" value="UniProtKB-ARBA"/>
</dbReference>
<feature type="domain" description="Hemocyanin N-terminal" evidence="2">
    <location>
        <begin position="59"/>
        <end position="180"/>
    </location>
</feature>
<dbReference type="InterPro" id="IPR005204">
    <property type="entry name" value="Hemocyanin_N"/>
</dbReference>
<dbReference type="Gene3D" id="1.20.1370.10">
    <property type="entry name" value="Hemocyanin, N-terminal domain"/>
    <property type="match status" value="1"/>
</dbReference>
<dbReference type="InParanoid" id="B4MKJ6"/>
<dbReference type="PANTHER" id="PTHR11511:SF5">
    <property type="entry name" value="FAT-BODY PROTEIN 1-RELATED"/>
    <property type="match status" value="1"/>
</dbReference>